<dbReference type="EMBL" id="LR877145">
    <property type="protein sequence ID" value="CAD2213196.1"/>
    <property type="molecule type" value="Genomic_DNA"/>
</dbReference>
<name>A0A7G2C0L4_9TRYP</name>
<feature type="region of interest" description="Disordered" evidence="1">
    <location>
        <begin position="1"/>
        <end position="370"/>
    </location>
</feature>
<feature type="compositionally biased region" description="Basic and acidic residues" evidence="1">
    <location>
        <begin position="218"/>
        <end position="227"/>
    </location>
</feature>
<feature type="compositionally biased region" description="Basic and acidic residues" evidence="1">
    <location>
        <begin position="157"/>
        <end position="166"/>
    </location>
</feature>
<feature type="compositionally biased region" description="Polar residues" evidence="1">
    <location>
        <begin position="54"/>
        <end position="65"/>
    </location>
</feature>
<dbReference type="Proteomes" id="UP000515908">
    <property type="component" value="Chromosome 01"/>
</dbReference>
<dbReference type="VEuPathDB" id="TriTrypDB:ADEAN_000063200"/>
<gene>
    <name evidence="2" type="ORF">ADEAN_000063200</name>
</gene>
<sequence>MSNNETAAAQPAEKREMSVRQRGLASRNGAAAGSIIYGKPDPQASKEKKAQPRRNPQASHYSSPSEFLGGPSKPGKVNTGIRRNENANKDSVGFMLTDEYFMSGAQNKRTDKPKVSRHNKSAMTHGLQVTEEPPPFRSGCKITHVQGPMDCPYFEDNDPKPPRDEPAPTGKRHVKPRRNKDDQIFLEPGSPDAKPLPKTNRTCKANKSVDVTNLSRYTAEELKEAPERQTVLGPRKFVAPDMPPAKPPAIKPINTAAKQDHDVLGDGRFGKPEEAKPAGKGQGSCRPPKQQANLFAGPPPKKKGGRGSLAPESKGNILKYYDPATDNAADFAPPPSRHRENKSNKESKPEPEKPVHKNTKSNVSSQKNLW</sequence>
<protein>
    <submittedName>
        <fullName evidence="2">Uncharacterized protein</fullName>
    </submittedName>
</protein>
<accession>A0A7G2C0L4</accession>
<feature type="compositionally biased region" description="Polar residues" evidence="1">
    <location>
        <begin position="199"/>
        <end position="216"/>
    </location>
</feature>
<evidence type="ECO:0000313" key="2">
    <source>
        <dbReference type="EMBL" id="CAD2213196.1"/>
    </source>
</evidence>
<evidence type="ECO:0000256" key="1">
    <source>
        <dbReference type="SAM" id="MobiDB-lite"/>
    </source>
</evidence>
<feature type="compositionally biased region" description="Pro residues" evidence="1">
    <location>
        <begin position="241"/>
        <end position="250"/>
    </location>
</feature>
<organism evidence="2 3">
    <name type="scientific">Angomonas deanei</name>
    <dbReference type="NCBI Taxonomy" id="59799"/>
    <lineage>
        <taxon>Eukaryota</taxon>
        <taxon>Discoba</taxon>
        <taxon>Euglenozoa</taxon>
        <taxon>Kinetoplastea</taxon>
        <taxon>Metakinetoplastina</taxon>
        <taxon>Trypanosomatida</taxon>
        <taxon>Trypanosomatidae</taxon>
        <taxon>Strigomonadinae</taxon>
        <taxon>Angomonas</taxon>
    </lineage>
</organism>
<feature type="compositionally biased region" description="Basic and acidic residues" evidence="1">
    <location>
        <begin position="337"/>
        <end position="355"/>
    </location>
</feature>
<feature type="compositionally biased region" description="Polar residues" evidence="1">
    <location>
        <begin position="360"/>
        <end position="370"/>
    </location>
</feature>
<dbReference type="OrthoDB" id="272006at2759"/>
<keyword evidence="3" id="KW-1185">Reference proteome</keyword>
<proteinExistence type="predicted"/>
<feature type="compositionally biased region" description="Basic and acidic residues" evidence="1">
    <location>
        <begin position="258"/>
        <end position="277"/>
    </location>
</feature>
<evidence type="ECO:0000313" key="3">
    <source>
        <dbReference type="Proteomes" id="UP000515908"/>
    </source>
</evidence>
<dbReference type="AlphaFoldDB" id="A0A7G2C0L4"/>
<reference evidence="2 3" key="1">
    <citation type="submission" date="2020-08" db="EMBL/GenBank/DDBJ databases">
        <authorList>
            <person name="Newling K."/>
            <person name="Davey J."/>
            <person name="Forrester S."/>
        </authorList>
    </citation>
    <scope>NUCLEOTIDE SEQUENCE [LARGE SCALE GENOMIC DNA]</scope>
    <source>
        <strain evidence="3">Crithidia deanei Carvalho (ATCC PRA-265)</strain>
    </source>
</reference>